<feature type="transmembrane region" description="Helical" evidence="6">
    <location>
        <begin position="292"/>
        <end position="312"/>
    </location>
</feature>
<dbReference type="Gene3D" id="1.20.1250.20">
    <property type="entry name" value="MFS general substrate transporter like domains"/>
    <property type="match status" value="1"/>
</dbReference>
<accession>A0A7W9L2J2</accession>
<dbReference type="InterPro" id="IPR020846">
    <property type="entry name" value="MFS_dom"/>
</dbReference>
<organism evidence="8 9">
    <name type="scientific">Prosthecomicrobium pneumaticum</name>
    <dbReference type="NCBI Taxonomy" id="81895"/>
    <lineage>
        <taxon>Bacteria</taxon>
        <taxon>Pseudomonadati</taxon>
        <taxon>Pseudomonadota</taxon>
        <taxon>Alphaproteobacteria</taxon>
        <taxon>Hyphomicrobiales</taxon>
        <taxon>Kaistiaceae</taxon>
        <taxon>Prosthecomicrobium</taxon>
    </lineage>
</organism>
<keyword evidence="4 6" id="KW-1133">Transmembrane helix</keyword>
<feature type="domain" description="Major facilitator superfamily (MFS) profile" evidence="7">
    <location>
        <begin position="4"/>
        <end position="384"/>
    </location>
</feature>
<keyword evidence="9" id="KW-1185">Reference proteome</keyword>
<evidence type="ECO:0000256" key="3">
    <source>
        <dbReference type="ARBA" id="ARBA00022692"/>
    </source>
</evidence>
<dbReference type="InterPro" id="IPR036259">
    <property type="entry name" value="MFS_trans_sf"/>
</dbReference>
<dbReference type="GO" id="GO:0022857">
    <property type="term" value="F:transmembrane transporter activity"/>
    <property type="evidence" value="ECO:0007669"/>
    <property type="project" value="InterPro"/>
</dbReference>
<dbReference type="RefSeq" id="WP_183856512.1">
    <property type="nucleotide sequence ID" value="NZ_JACHOO010000005.1"/>
</dbReference>
<gene>
    <name evidence="8" type="ORF">GGQ63_002632</name>
</gene>
<protein>
    <submittedName>
        <fullName evidence="8">Putative MFS family arabinose efflux permease</fullName>
    </submittedName>
</protein>
<dbReference type="PROSITE" id="PS50850">
    <property type="entry name" value="MFS"/>
    <property type="match status" value="1"/>
</dbReference>
<evidence type="ECO:0000256" key="2">
    <source>
        <dbReference type="ARBA" id="ARBA00022475"/>
    </source>
</evidence>
<comment type="subcellular location">
    <subcellularLocation>
        <location evidence="1">Cell membrane</location>
        <topology evidence="1">Multi-pass membrane protein</topology>
    </subcellularLocation>
</comment>
<comment type="caution">
    <text evidence="8">The sequence shown here is derived from an EMBL/GenBank/DDBJ whole genome shotgun (WGS) entry which is preliminary data.</text>
</comment>
<name>A0A7W9L2J2_9HYPH</name>
<evidence type="ECO:0000256" key="1">
    <source>
        <dbReference type="ARBA" id="ARBA00004651"/>
    </source>
</evidence>
<evidence type="ECO:0000259" key="7">
    <source>
        <dbReference type="PROSITE" id="PS50850"/>
    </source>
</evidence>
<reference evidence="8 9" key="1">
    <citation type="submission" date="2020-08" db="EMBL/GenBank/DDBJ databases">
        <title>Genomic Encyclopedia of Type Strains, Phase IV (KMG-IV): sequencing the most valuable type-strain genomes for metagenomic binning, comparative biology and taxonomic classification.</title>
        <authorList>
            <person name="Goeker M."/>
        </authorList>
    </citation>
    <scope>NUCLEOTIDE SEQUENCE [LARGE SCALE GENOMIC DNA]</scope>
    <source>
        <strain evidence="8 9">DSM 16268</strain>
    </source>
</reference>
<feature type="transmembrane region" description="Helical" evidence="6">
    <location>
        <begin position="156"/>
        <end position="179"/>
    </location>
</feature>
<dbReference type="SUPFAM" id="SSF103473">
    <property type="entry name" value="MFS general substrate transporter"/>
    <property type="match status" value="1"/>
</dbReference>
<dbReference type="InterPro" id="IPR011701">
    <property type="entry name" value="MFS"/>
</dbReference>
<dbReference type="GO" id="GO:0005886">
    <property type="term" value="C:plasma membrane"/>
    <property type="evidence" value="ECO:0007669"/>
    <property type="project" value="UniProtKB-SubCell"/>
</dbReference>
<proteinExistence type="predicted"/>
<dbReference type="EMBL" id="JACHOO010000005">
    <property type="protein sequence ID" value="MBB5753562.1"/>
    <property type="molecule type" value="Genomic_DNA"/>
</dbReference>
<sequence length="395" mass="40163">MLRSLIWLSLGAFALGTEAFMIAGILPAMAADLGVSIPLAGHLVTIFALTYAFGAPLMAVATAALPRKPLLVGALAAFALANLLAALSPNYALLALSRVLMALAAATFMPAASGYAALAVPPEKRGRALSIVYAGMTVAIVIGVPLGTMLAERHGWRATFVVVAGLAALALAGIAAALPKVANPPHVGLAERFAVARRPDVLRVLALTVLALAGAFSVNTYMGAYLIAGFGASGETVAAFLFLMGLGGAVGNLLGGYAADRWDRQRFLGLVLVVLIVAFLGLAVIVEVAPGTAGLAAAAALTLVWGLFGWAFPSVQQVRLVSLAPERAAITLSLNSSAIYLGTALGAAAGAFAIDIASVEAVGLIGALFEAAALFLLFATRQRVRVVDPRTAEVA</sequence>
<evidence type="ECO:0000313" key="8">
    <source>
        <dbReference type="EMBL" id="MBB5753562.1"/>
    </source>
</evidence>
<evidence type="ECO:0000256" key="5">
    <source>
        <dbReference type="ARBA" id="ARBA00023136"/>
    </source>
</evidence>
<feature type="transmembrane region" description="Helical" evidence="6">
    <location>
        <begin position="200"/>
        <end position="224"/>
    </location>
</feature>
<feature type="transmembrane region" description="Helical" evidence="6">
    <location>
        <begin position="332"/>
        <end position="354"/>
    </location>
</feature>
<feature type="transmembrane region" description="Helical" evidence="6">
    <location>
        <begin position="130"/>
        <end position="150"/>
    </location>
</feature>
<dbReference type="Pfam" id="PF07690">
    <property type="entry name" value="MFS_1"/>
    <property type="match status" value="1"/>
</dbReference>
<feature type="transmembrane region" description="Helical" evidence="6">
    <location>
        <begin position="70"/>
        <end position="87"/>
    </location>
</feature>
<feature type="transmembrane region" description="Helical" evidence="6">
    <location>
        <begin position="40"/>
        <end position="63"/>
    </location>
</feature>
<evidence type="ECO:0000313" key="9">
    <source>
        <dbReference type="Proteomes" id="UP000523821"/>
    </source>
</evidence>
<feature type="transmembrane region" description="Helical" evidence="6">
    <location>
        <begin position="267"/>
        <end position="286"/>
    </location>
</feature>
<keyword evidence="3 6" id="KW-0812">Transmembrane</keyword>
<feature type="transmembrane region" description="Helical" evidence="6">
    <location>
        <begin position="99"/>
        <end position="118"/>
    </location>
</feature>
<feature type="transmembrane region" description="Helical" evidence="6">
    <location>
        <begin position="236"/>
        <end position="255"/>
    </location>
</feature>
<dbReference type="PANTHER" id="PTHR43124">
    <property type="entry name" value="PURINE EFFLUX PUMP PBUE"/>
    <property type="match status" value="1"/>
</dbReference>
<dbReference type="CDD" id="cd17324">
    <property type="entry name" value="MFS_NepI_like"/>
    <property type="match status" value="1"/>
</dbReference>
<keyword evidence="2" id="KW-1003">Cell membrane</keyword>
<dbReference type="AlphaFoldDB" id="A0A7W9L2J2"/>
<keyword evidence="5 6" id="KW-0472">Membrane</keyword>
<dbReference type="InterPro" id="IPR050189">
    <property type="entry name" value="MFS_Efflux_Transporters"/>
</dbReference>
<feature type="transmembrane region" description="Helical" evidence="6">
    <location>
        <begin position="360"/>
        <end position="380"/>
    </location>
</feature>
<evidence type="ECO:0000256" key="6">
    <source>
        <dbReference type="SAM" id="Phobius"/>
    </source>
</evidence>
<dbReference type="Proteomes" id="UP000523821">
    <property type="component" value="Unassembled WGS sequence"/>
</dbReference>
<evidence type="ECO:0000256" key="4">
    <source>
        <dbReference type="ARBA" id="ARBA00022989"/>
    </source>
</evidence>
<dbReference type="PANTHER" id="PTHR43124:SF10">
    <property type="entry name" value="PURINE EFFLUX PUMP PBUE"/>
    <property type="match status" value="1"/>
</dbReference>